<keyword evidence="10" id="KW-0408">Iron</keyword>
<dbReference type="InterPro" id="IPR001128">
    <property type="entry name" value="Cyt_P450"/>
</dbReference>
<keyword evidence="6" id="KW-0479">Metal-binding</keyword>
<reference evidence="12" key="1">
    <citation type="submission" date="2021-06" db="EMBL/GenBank/DDBJ databases">
        <authorList>
            <person name="Hodson N. C."/>
            <person name="Mongue J. A."/>
            <person name="Jaron S. K."/>
        </authorList>
    </citation>
    <scope>NUCLEOTIDE SEQUENCE</scope>
</reference>
<evidence type="ECO:0000256" key="5">
    <source>
        <dbReference type="ARBA" id="ARBA00022617"/>
    </source>
</evidence>
<evidence type="ECO:0000256" key="3">
    <source>
        <dbReference type="ARBA" id="ARBA00004586"/>
    </source>
</evidence>
<evidence type="ECO:0000256" key="2">
    <source>
        <dbReference type="ARBA" id="ARBA00004524"/>
    </source>
</evidence>
<evidence type="ECO:0000313" key="12">
    <source>
        <dbReference type="EMBL" id="CAG7785749.1"/>
    </source>
</evidence>
<keyword evidence="13" id="KW-1185">Reference proteome</keyword>
<gene>
    <name evidence="12" type="ORF">AFUS01_LOCUS24356</name>
</gene>
<sequence length="208" mass="23923">MPGARGHPIVGHALQLLHPEVVLQRFSDWGAEHGSRLKIILGFSVYNFFLTDPKDIEKVVNSHAIINKGSGYDFVVPWLGYGLLTQGGEKWYKRRRMLTPAFHFSILETFQHVFHEQSAVLVKIMKERLEAMEAIEIHSLFSLCALDIISETAMGRKLNCQEETTPYVEAVLRQSKLVYKRWTSPWLHSDFMWSISPTGRRDKANLKI</sequence>
<evidence type="ECO:0000256" key="6">
    <source>
        <dbReference type="ARBA" id="ARBA00022723"/>
    </source>
</evidence>
<dbReference type="AlphaFoldDB" id="A0A8J2L1V5"/>
<dbReference type="InterPro" id="IPR050196">
    <property type="entry name" value="Cytochrome_P450_Monoox"/>
</dbReference>
<proteinExistence type="inferred from homology"/>
<dbReference type="PANTHER" id="PTHR24291">
    <property type="entry name" value="CYTOCHROME P450 FAMILY 4"/>
    <property type="match status" value="1"/>
</dbReference>
<dbReference type="Pfam" id="PF00067">
    <property type="entry name" value="p450"/>
    <property type="match status" value="1"/>
</dbReference>
<evidence type="ECO:0000256" key="9">
    <source>
        <dbReference type="ARBA" id="ARBA00023002"/>
    </source>
</evidence>
<name>A0A8J2L1V5_9HEXA</name>
<dbReference type="PANTHER" id="PTHR24291:SF189">
    <property type="entry name" value="CYTOCHROME P450 4C3-RELATED"/>
    <property type="match status" value="1"/>
</dbReference>
<comment type="cofactor">
    <cofactor evidence="1">
        <name>heme</name>
        <dbReference type="ChEBI" id="CHEBI:30413"/>
    </cofactor>
</comment>
<comment type="subcellular location">
    <subcellularLocation>
        <location evidence="3">Endoplasmic reticulum membrane</location>
    </subcellularLocation>
    <subcellularLocation>
        <location evidence="2">Microsome membrane</location>
    </subcellularLocation>
</comment>
<keyword evidence="7" id="KW-0256">Endoplasmic reticulum</keyword>
<keyword evidence="8" id="KW-0492">Microsome</keyword>
<dbReference type="GO" id="GO:0005506">
    <property type="term" value="F:iron ion binding"/>
    <property type="evidence" value="ECO:0007669"/>
    <property type="project" value="InterPro"/>
</dbReference>
<evidence type="ECO:0000256" key="7">
    <source>
        <dbReference type="ARBA" id="ARBA00022824"/>
    </source>
</evidence>
<keyword evidence="5" id="KW-0349">Heme</keyword>
<comment type="similarity">
    <text evidence="4">Belongs to the cytochrome P450 family.</text>
</comment>
<dbReference type="GO" id="GO:0020037">
    <property type="term" value="F:heme binding"/>
    <property type="evidence" value="ECO:0007669"/>
    <property type="project" value="InterPro"/>
</dbReference>
<dbReference type="GO" id="GO:0016705">
    <property type="term" value="F:oxidoreductase activity, acting on paired donors, with incorporation or reduction of molecular oxygen"/>
    <property type="evidence" value="ECO:0007669"/>
    <property type="project" value="InterPro"/>
</dbReference>
<evidence type="ECO:0008006" key="14">
    <source>
        <dbReference type="Google" id="ProtNLM"/>
    </source>
</evidence>
<accession>A0A8J2L1V5</accession>
<evidence type="ECO:0000256" key="11">
    <source>
        <dbReference type="ARBA" id="ARBA00023136"/>
    </source>
</evidence>
<keyword evidence="11" id="KW-0472">Membrane</keyword>
<evidence type="ECO:0000256" key="10">
    <source>
        <dbReference type="ARBA" id="ARBA00023004"/>
    </source>
</evidence>
<dbReference type="GO" id="GO:0005789">
    <property type="term" value="C:endoplasmic reticulum membrane"/>
    <property type="evidence" value="ECO:0007669"/>
    <property type="project" value="UniProtKB-SubCell"/>
</dbReference>
<comment type="caution">
    <text evidence="12">The sequence shown here is derived from an EMBL/GenBank/DDBJ whole genome shotgun (WGS) entry which is preliminary data.</text>
</comment>
<dbReference type="OrthoDB" id="1470350at2759"/>
<keyword evidence="9" id="KW-0560">Oxidoreductase</keyword>
<dbReference type="GO" id="GO:0004497">
    <property type="term" value="F:monooxygenase activity"/>
    <property type="evidence" value="ECO:0007669"/>
    <property type="project" value="InterPro"/>
</dbReference>
<protein>
    <recommendedName>
        <fullName evidence="14">Cytochrome P450</fullName>
    </recommendedName>
</protein>
<evidence type="ECO:0000256" key="4">
    <source>
        <dbReference type="ARBA" id="ARBA00010617"/>
    </source>
</evidence>
<feature type="non-terminal residue" evidence="12">
    <location>
        <position position="208"/>
    </location>
</feature>
<evidence type="ECO:0000256" key="8">
    <source>
        <dbReference type="ARBA" id="ARBA00022848"/>
    </source>
</evidence>
<dbReference type="EMBL" id="CAJVCH010302804">
    <property type="protein sequence ID" value="CAG7785749.1"/>
    <property type="molecule type" value="Genomic_DNA"/>
</dbReference>
<organism evidence="12 13">
    <name type="scientific">Allacma fusca</name>
    <dbReference type="NCBI Taxonomy" id="39272"/>
    <lineage>
        <taxon>Eukaryota</taxon>
        <taxon>Metazoa</taxon>
        <taxon>Ecdysozoa</taxon>
        <taxon>Arthropoda</taxon>
        <taxon>Hexapoda</taxon>
        <taxon>Collembola</taxon>
        <taxon>Symphypleona</taxon>
        <taxon>Sminthuridae</taxon>
        <taxon>Allacma</taxon>
    </lineage>
</organism>
<evidence type="ECO:0000313" key="13">
    <source>
        <dbReference type="Proteomes" id="UP000708208"/>
    </source>
</evidence>
<dbReference type="Proteomes" id="UP000708208">
    <property type="component" value="Unassembled WGS sequence"/>
</dbReference>
<evidence type="ECO:0000256" key="1">
    <source>
        <dbReference type="ARBA" id="ARBA00001971"/>
    </source>
</evidence>